<dbReference type="GO" id="GO:0004312">
    <property type="term" value="F:fatty acid synthase activity"/>
    <property type="evidence" value="ECO:0007669"/>
    <property type="project" value="TreeGrafter"/>
</dbReference>
<dbReference type="InterPro" id="IPR001227">
    <property type="entry name" value="Ac_transferase_dom_sf"/>
</dbReference>
<dbReference type="Gene3D" id="3.10.129.110">
    <property type="entry name" value="Polyketide synthase dehydratase"/>
    <property type="match status" value="1"/>
</dbReference>
<dbReference type="Pfam" id="PF08659">
    <property type="entry name" value="KR"/>
    <property type="match status" value="1"/>
</dbReference>
<dbReference type="SUPFAM" id="SSF52151">
    <property type="entry name" value="FabD/lysophospholipase-like"/>
    <property type="match status" value="1"/>
</dbReference>
<evidence type="ECO:0000313" key="9">
    <source>
        <dbReference type="EMBL" id="AGY58068.1"/>
    </source>
</evidence>
<dbReference type="GO" id="GO:0071770">
    <property type="term" value="P:DIM/DIP cell wall layer assembly"/>
    <property type="evidence" value="ECO:0007669"/>
    <property type="project" value="TreeGrafter"/>
</dbReference>
<dbReference type="SMART" id="SM00827">
    <property type="entry name" value="PKS_AT"/>
    <property type="match status" value="1"/>
</dbReference>
<dbReference type="InterPro" id="IPR042104">
    <property type="entry name" value="PKS_dehydratase_sf"/>
</dbReference>
<dbReference type="OrthoDB" id="499075at2"/>
<dbReference type="Gene3D" id="3.30.70.3290">
    <property type="match status" value="2"/>
</dbReference>
<dbReference type="InterPro" id="IPR024320">
    <property type="entry name" value="LPG_synthase_C"/>
</dbReference>
<dbReference type="Pfam" id="PF02801">
    <property type="entry name" value="Ketoacyl-synt_C"/>
    <property type="match status" value="2"/>
</dbReference>
<dbReference type="SUPFAM" id="SSF47336">
    <property type="entry name" value="ACP-like"/>
    <property type="match status" value="2"/>
</dbReference>
<dbReference type="SMART" id="SM00826">
    <property type="entry name" value="PKS_DH"/>
    <property type="match status" value="1"/>
</dbReference>
<dbReference type="GO" id="GO:0006633">
    <property type="term" value="P:fatty acid biosynthetic process"/>
    <property type="evidence" value="ECO:0007669"/>
    <property type="project" value="InterPro"/>
</dbReference>
<feature type="active site" description="Proton acceptor; for dehydratase activity" evidence="4">
    <location>
        <position position="1931"/>
    </location>
</feature>
<evidence type="ECO:0000259" key="8">
    <source>
        <dbReference type="PROSITE" id="PS52019"/>
    </source>
</evidence>
<dbReference type="PROSITE" id="PS52019">
    <property type="entry name" value="PKS_MFAS_DH"/>
    <property type="match status" value="1"/>
</dbReference>
<dbReference type="CDD" id="cd00833">
    <property type="entry name" value="PKS"/>
    <property type="match status" value="2"/>
</dbReference>
<dbReference type="PROSITE" id="PS00606">
    <property type="entry name" value="KS3_1"/>
    <property type="match status" value="2"/>
</dbReference>
<dbReference type="InterPro" id="IPR020807">
    <property type="entry name" value="PKS_DH"/>
</dbReference>
<dbReference type="PROSITE" id="PS00012">
    <property type="entry name" value="PHOSPHOPANTETHEINE"/>
    <property type="match status" value="1"/>
</dbReference>
<name>U5QGQ1_GLOK1</name>
<evidence type="ECO:0000256" key="5">
    <source>
        <dbReference type="SAM" id="MobiDB-lite"/>
    </source>
</evidence>
<dbReference type="InterPro" id="IPR057326">
    <property type="entry name" value="KR_dom"/>
</dbReference>
<feature type="domain" description="Ketosynthase family 3 (KS3)" evidence="7">
    <location>
        <begin position="11"/>
        <end position="428"/>
    </location>
</feature>
<dbReference type="Gene3D" id="3.40.50.720">
    <property type="entry name" value="NAD(P)-binding Rossmann-like Domain"/>
    <property type="match status" value="1"/>
</dbReference>
<dbReference type="InterPro" id="IPR049551">
    <property type="entry name" value="PKS_DH_C"/>
</dbReference>
<dbReference type="InterPro" id="IPR016035">
    <property type="entry name" value="Acyl_Trfase/lysoPLipase"/>
</dbReference>
<keyword evidence="10" id="KW-1185">Reference proteome</keyword>
<dbReference type="InterPro" id="IPR016036">
    <property type="entry name" value="Malonyl_transacylase_ACP-bd"/>
</dbReference>
<feature type="domain" description="Carrier" evidence="6">
    <location>
        <begin position="2666"/>
        <end position="2743"/>
    </location>
</feature>
<dbReference type="Pfam" id="PF00109">
    <property type="entry name" value="ketoacyl-synt"/>
    <property type="match status" value="2"/>
</dbReference>
<dbReference type="GO" id="GO:0031177">
    <property type="term" value="F:phosphopantetheine binding"/>
    <property type="evidence" value="ECO:0007669"/>
    <property type="project" value="InterPro"/>
</dbReference>
<dbReference type="FunFam" id="3.40.47.10:FF:000019">
    <property type="entry name" value="Polyketide synthase type I"/>
    <property type="match status" value="2"/>
</dbReference>
<reference evidence="9 10" key="1">
    <citation type="journal article" date="2013" name="PLoS ONE">
        <title>Cultivation and Complete Genome Sequencing of Gloeobacter kilaueensis sp. nov., from a Lava Cave in Kilauea Caldera, Hawai'i.</title>
        <authorList>
            <person name="Saw J.H."/>
            <person name="Schatz M."/>
            <person name="Brown M.V."/>
            <person name="Kunkel D.D."/>
            <person name="Foster J.S."/>
            <person name="Shick H."/>
            <person name="Christensen S."/>
            <person name="Hou S."/>
            <person name="Wan X."/>
            <person name="Donachie S.P."/>
        </authorList>
    </citation>
    <scope>NUCLEOTIDE SEQUENCE [LARGE SCALE GENOMIC DNA]</scope>
    <source>
        <strain evidence="10">JS</strain>
    </source>
</reference>
<dbReference type="Gene3D" id="3.40.366.10">
    <property type="entry name" value="Malonyl-Coenzyme A Acyl Carrier Protein, domain 2"/>
    <property type="match status" value="1"/>
</dbReference>
<dbReference type="SUPFAM" id="SSF53901">
    <property type="entry name" value="Thiolase-like"/>
    <property type="match status" value="2"/>
</dbReference>
<dbReference type="GO" id="GO:0004315">
    <property type="term" value="F:3-oxoacyl-[acyl-carrier-protein] synthase activity"/>
    <property type="evidence" value="ECO:0007669"/>
    <property type="project" value="InterPro"/>
</dbReference>
<proteinExistence type="predicted"/>
<dbReference type="InterPro" id="IPR036736">
    <property type="entry name" value="ACP-like_sf"/>
</dbReference>
<dbReference type="InterPro" id="IPR016039">
    <property type="entry name" value="Thiolase-like"/>
</dbReference>
<accession>U5QGQ1</accession>
<dbReference type="SMART" id="SM00822">
    <property type="entry name" value="PKS_KR"/>
    <property type="match status" value="1"/>
</dbReference>
<feature type="domain" description="Ketosynthase family 3 (KS3)" evidence="7">
    <location>
        <begin position="677"/>
        <end position="1102"/>
    </location>
</feature>
<dbReference type="InterPro" id="IPR049552">
    <property type="entry name" value="PKS_DH_N"/>
</dbReference>
<dbReference type="InterPro" id="IPR036291">
    <property type="entry name" value="NAD(P)-bd_dom_sf"/>
</dbReference>
<evidence type="ECO:0000259" key="6">
    <source>
        <dbReference type="PROSITE" id="PS50075"/>
    </source>
</evidence>
<dbReference type="InterPro" id="IPR049900">
    <property type="entry name" value="PKS_mFAS_DH"/>
</dbReference>
<dbReference type="Gene3D" id="1.10.1200.10">
    <property type="entry name" value="ACP-like"/>
    <property type="match status" value="2"/>
</dbReference>
<dbReference type="SMART" id="SM00823">
    <property type="entry name" value="PKS_PP"/>
    <property type="match status" value="2"/>
</dbReference>
<dbReference type="InterPro" id="IPR014031">
    <property type="entry name" value="Ketoacyl_synth_C"/>
</dbReference>
<dbReference type="SUPFAM" id="SSF51735">
    <property type="entry name" value="NAD(P)-binding Rossmann-fold domains"/>
    <property type="match status" value="2"/>
</dbReference>
<evidence type="ECO:0000313" key="10">
    <source>
        <dbReference type="Proteomes" id="UP000017396"/>
    </source>
</evidence>
<dbReference type="PANTHER" id="PTHR43775">
    <property type="entry name" value="FATTY ACID SYNTHASE"/>
    <property type="match status" value="1"/>
</dbReference>
<evidence type="ECO:0000256" key="1">
    <source>
        <dbReference type="ARBA" id="ARBA00022450"/>
    </source>
</evidence>
<dbReference type="InterPro" id="IPR020806">
    <property type="entry name" value="PKS_PP-bd"/>
</dbReference>
<dbReference type="Pfam" id="PF14765">
    <property type="entry name" value="PS-DH"/>
    <property type="match status" value="1"/>
</dbReference>
<dbReference type="InterPro" id="IPR013968">
    <property type="entry name" value="PKS_KR"/>
</dbReference>
<dbReference type="InterPro" id="IPR006162">
    <property type="entry name" value="Ppantetheine_attach_site"/>
</dbReference>
<dbReference type="RefSeq" id="WP_023173192.1">
    <property type="nucleotide sequence ID" value="NC_022600.1"/>
</dbReference>
<dbReference type="InterPro" id="IPR018201">
    <property type="entry name" value="Ketoacyl_synth_AS"/>
</dbReference>
<keyword evidence="2" id="KW-0597">Phosphoprotein</keyword>
<feature type="region of interest" description="C-terminal hotdog fold" evidence="4">
    <location>
        <begin position="2037"/>
        <end position="2183"/>
    </location>
</feature>
<dbReference type="Pfam" id="PF09924">
    <property type="entry name" value="LPG_synthase_C"/>
    <property type="match status" value="1"/>
</dbReference>
<organism evidence="9 10">
    <name type="scientific">Gloeobacter kilaueensis (strain ATCC BAA-2537 / CCAP 1431/1 / ULC 316 / JS1)</name>
    <dbReference type="NCBI Taxonomy" id="1183438"/>
    <lineage>
        <taxon>Bacteria</taxon>
        <taxon>Bacillati</taxon>
        <taxon>Cyanobacteriota</taxon>
        <taxon>Cyanophyceae</taxon>
        <taxon>Gloeobacterales</taxon>
        <taxon>Gloeobacteraceae</taxon>
        <taxon>Gloeobacter</taxon>
    </lineage>
</organism>
<dbReference type="EMBL" id="CP003587">
    <property type="protein sequence ID" value="AGY58068.1"/>
    <property type="molecule type" value="Genomic_DNA"/>
</dbReference>
<dbReference type="SMART" id="SM00825">
    <property type="entry name" value="PKS_KS"/>
    <property type="match status" value="2"/>
</dbReference>
<dbReference type="SUPFAM" id="SSF55048">
    <property type="entry name" value="Probable ACP-binding domain of malonyl-CoA ACP transacylase"/>
    <property type="match status" value="1"/>
</dbReference>
<dbReference type="Gene3D" id="3.40.47.10">
    <property type="match status" value="2"/>
</dbReference>
<sequence>MNPPSRPALSDEPVAIVGIGCRFPGAPDPAAFWQLLATGGDGITEVPAGRWDARSLYDPDLGTAGTINSLKGGFLDNIDAFDARFFEISAGEARYMDPQQRLLLEVGWEALENAALVPAALRGSAAGVYIGTGGNDFARRMNADLTQLGAYSPTGQALNSIANRLSHFLDWRGPSLVVDTACSSALVAVHLASQALAAGEIDLAIAGGVNVILSPATSVSLAQSWMLAPDGHCKSFDARADGYGRSEGCGAVVLKRLSDALAAGDRILAVIRGSAVNQDGGTSALSAPSLEAQQTVIRSALDRAGIAPAAVDYIEAHGIGSILTDRIEWQALSTVFDHPCRVGCVKSQIGHLEWAAGIASLIKVVLCLQEGTVPANWHLGEPAADLVPSALLLHRENWPWLPADERPRLAGINAFGLGGTNCHLVVEEGPARPVKVSEGPHTLVLSAKTAPALDELAARYARFLETVSDRELAAICFTAATGRSHFAYRLAVHGHSAAELRRQLDTGASVPSPEMPLWVASYLAGEEVDWKTVYSVDHCRAALPTYPFQRRRYWPEGLDLAAAVVTFPESPLRRELLAASSERVPRLLGDWLKAQLAELIDRPAATFLPESRLFDLGLTSLAAVALASRLQRELGLSLTATVLFDYPTIEGLTAFLARQLRPASNQLEAPTAAVAADEPIAVVGLGCRFPGAENPDAFWQLLIEGRDAITQVPSDRWDIARLYDPDPNAAGKVSTRWGGFLEEVDRFDAAFFGIAPREAISLDPQQRLLLEVSWEALEAAGQNISQLNGSRTGVFVGISTADYAQLQLLHPDPAGAIDPYFGTGTSASAAAGRISYLLGLVGPSMAVDTACSSSLVAVHLACQSLRGGECNLALAGGVNLLLAPLCTVVTSRMHLMAPDGRCKTFDERADGYVRSEGCGVVVLKRLSEAERDGDPILAVIRGSAVNQDGPSGGLTVPNGPAQQAVIRSALTAAGVAAQEVSYVEAHGTGTALGDPIEIQALAAALGEKRREALLVGSVKTNIGHLEAAAGVAGLIKTVLALHKGQIPAHLHLVHPNPHVDWQALPVAIPRTTRPWPVSEAPAIAGVSAFSFVGTNAHVILEAAPAIPVSETESSAPPYLLPLSARDRTALAALAHQWGNLLSDPAAPDLADLCYTAAVRRTHHRERLGFVGSDRQQLLEQLTFWESQEDAPRPGASEVVFVFSGQGPRSFQLDRQLLEETAFLSVLEECDRALLPHAGWSLLETLEKAAPERPSYALPILFAVQVALAALWRSWGVVPDAVVGHSVGEVAAACVAGVLRVEEAIVLVYHRGRLLEAAPAGRMAAIGLSAAEVQPFVEVQPDRLGIAALNSPRTTVLWGEETALTALIAQLEEQEVFARMLPVERAFHSPAMESAAAELVRCLGDLKPQAAQIPIYSTVSGSLASASDFGPEYWGRNLRQPVRFHDAIRSLPTDRAHLFVELNVHPVLAPSLRQYENTGPVYPSLRNNESSRVVLLNTLARLYEAGRRVNWPALHPGGHCISLPAYPWSRERYWLAGLPELEPLIVEADTLAQDRGLKEILGDLVKNWADDDTQAINRRFLAPFIFLGRKRQSCFYFNRSGPVLLVSAYIGSPVNYRALAAELLDWAASQNLRVHFLAKAERTDDLQALGFSTTPCGVWQSLKDLEHFSLQGNSMRRLRYQVNHYAKLGNCTTLEYRPGGDPATDRELIELIDEWSAAKGTDAAFLPWLQQQIRQNTLPAGHRLFLIRQEGMLDGAIFLAPAGARNGYLMDLEFYRDAVPLGCLEFGIVNILEQLRTEGRTYFSLGATLGTELGPHPAANPAVEALFASLHERQILNGDGNYQFKNKFRPETTGLFLCRSRNDTGDLQPLFTLLAHPERAERPTAIVREQPAAAISSTTAHPLLGRRLRLAVRDVLFESELSTAHLPFLADHRVAGQVLFPLAAVIELVRAGARAALGSQEWTLRDLKLQRPLVVTEVAIPLQLALSPNEKGGATFALSSLPMDSETDWQLHATGIVELASSPSAPLTEAIVQIRERSTPASLTDHYQQLAAVGLEYGPAFQAVTRLWQAEGEALAEVILPESLSADSGAYRMHPALLDSCLRVLAACLPATDAGAAEIHVPVGLEAFEWYRPCSTRLWSYARLRPADGEQTIAGDLYLCDEGGEIVALARGLQVRRTVVNAPISGNDSLYGVQWQKVSRAATPSRPTGRWLIAADRTGVGEALACQLRAAGAECELIFAGDASAGPTIDPADPGAFRNVLSTHPPVDGVIHLWGLEAEATSTGQLFGCGAALHWLQALAASGTGRLWLVSRGAQSPVTETLAVAQTPLWGLGRAMSQEQPEHWGGLIDLDPAFDPEAAATALVQELLIPDTERQLVLRGGERYAPRLVRTALPATVQPLALPGDATYLIVGGLGGLGIEVAQRLVQRGARYLVLLGRRAPTSAIRSRLQELEAMGAQLLVVQADIADQEQLQELLEKIDLHLPPLRGIVHAAGIVDDGVIEKLDWSRFERVLAAKVSGAWHLHHLTRSYPLDFFVCFSSMAALLGPRAQASYAAANAFLDGLAQLRHAEGLPALTINWGPWGEVGMASALPERDRQRLAEQGLEPIAPAAGLAILEAALTAPGSFQLGVLNADWQRFAHQFHDRALWNFVAGLVPAAPADIPDSGTPAESLEARLIALVARVLKLPAQRIDQRRPLVDLGLDSLMALELSDQIQAACGVNVPVARFFGRTDIAQLAEQVREELEQRTLPASPEPVSDASPLDPATAEQLLSQLDQLTDEEVSRLLNTLLPPEGQSP</sequence>
<dbReference type="STRING" id="1183438.GKIL_1822"/>
<evidence type="ECO:0000256" key="4">
    <source>
        <dbReference type="PROSITE-ProRule" id="PRU01363"/>
    </source>
</evidence>
<protein>
    <submittedName>
        <fullName evidence="9">Beta-ketoacyl synthase</fullName>
    </submittedName>
</protein>
<dbReference type="Proteomes" id="UP000017396">
    <property type="component" value="Chromosome"/>
</dbReference>
<dbReference type="SUPFAM" id="SSF55729">
    <property type="entry name" value="Acyl-CoA N-acyltransferases (Nat)"/>
    <property type="match status" value="1"/>
</dbReference>
<dbReference type="PROSITE" id="PS50075">
    <property type="entry name" value="CARRIER"/>
    <property type="match status" value="2"/>
</dbReference>
<dbReference type="InterPro" id="IPR016181">
    <property type="entry name" value="Acyl_CoA_acyltransferase"/>
</dbReference>
<dbReference type="GO" id="GO:0005737">
    <property type="term" value="C:cytoplasm"/>
    <property type="evidence" value="ECO:0007669"/>
    <property type="project" value="TreeGrafter"/>
</dbReference>
<dbReference type="eggNOG" id="COG3321">
    <property type="taxonomic scope" value="Bacteria"/>
</dbReference>
<dbReference type="Pfam" id="PF00550">
    <property type="entry name" value="PP-binding"/>
    <property type="match status" value="2"/>
</dbReference>
<dbReference type="PATRIC" id="fig|1183438.3.peg.1785"/>
<dbReference type="CDD" id="cd08955">
    <property type="entry name" value="KR_2_FAS_SDR_x"/>
    <property type="match status" value="1"/>
</dbReference>
<dbReference type="PROSITE" id="PS52004">
    <property type="entry name" value="KS3_2"/>
    <property type="match status" value="2"/>
</dbReference>
<evidence type="ECO:0000256" key="3">
    <source>
        <dbReference type="ARBA" id="ARBA00022679"/>
    </source>
</evidence>
<evidence type="ECO:0000259" key="7">
    <source>
        <dbReference type="PROSITE" id="PS52004"/>
    </source>
</evidence>
<feature type="region of interest" description="Disordered" evidence="5">
    <location>
        <begin position="2745"/>
        <end position="2764"/>
    </location>
</feature>
<dbReference type="HOGENOM" id="CLU_000022_35_0_3"/>
<feature type="active site" description="Proton donor; for dehydratase activity" evidence="4">
    <location>
        <position position="2098"/>
    </location>
</feature>
<keyword evidence="3" id="KW-0808">Transferase</keyword>
<keyword evidence="1" id="KW-0596">Phosphopantetheine</keyword>
<dbReference type="InterPro" id="IPR050091">
    <property type="entry name" value="PKS_NRPS_Biosynth_Enz"/>
</dbReference>
<dbReference type="KEGG" id="glj:GKIL_1822"/>
<dbReference type="Pfam" id="PF00698">
    <property type="entry name" value="Acyl_transf_1"/>
    <property type="match status" value="1"/>
</dbReference>
<dbReference type="InterPro" id="IPR014030">
    <property type="entry name" value="Ketoacyl_synth_N"/>
</dbReference>
<dbReference type="GO" id="GO:0005886">
    <property type="term" value="C:plasma membrane"/>
    <property type="evidence" value="ECO:0007669"/>
    <property type="project" value="TreeGrafter"/>
</dbReference>
<dbReference type="SMART" id="SM01294">
    <property type="entry name" value="PKS_PP_betabranch"/>
    <property type="match status" value="2"/>
</dbReference>
<evidence type="ECO:0000256" key="2">
    <source>
        <dbReference type="ARBA" id="ARBA00022553"/>
    </source>
</evidence>
<dbReference type="PANTHER" id="PTHR43775:SF37">
    <property type="entry name" value="SI:DKEY-61P9.11"/>
    <property type="match status" value="1"/>
</dbReference>
<dbReference type="InterPro" id="IPR014043">
    <property type="entry name" value="Acyl_transferase_dom"/>
</dbReference>
<dbReference type="Pfam" id="PF21089">
    <property type="entry name" value="PKS_DH_N"/>
    <property type="match status" value="1"/>
</dbReference>
<dbReference type="InterPro" id="IPR009081">
    <property type="entry name" value="PP-bd_ACP"/>
</dbReference>
<feature type="domain" description="PKS/mFAS DH" evidence="8">
    <location>
        <begin position="1900"/>
        <end position="2183"/>
    </location>
</feature>
<gene>
    <name evidence="9" type="ORF">GKIL_1822</name>
</gene>
<dbReference type="InterPro" id="IPR020841">
    <property type="entry name" value="PKS_Beta-ketoAc_synthase_dom"/>
</dbReference>
<dbReference type="Pfam" id="PF22621">
    <property type="entry name" value="CurL-like_PKS_C"/>
    <property type="match status" value="2"/>
</dbReference>
<feature type="region of interest" description="N-terminal hotdog fold" evidence="4">
    <location>
        <begin position="1900"/>
        <end position="2023"/>
    </location>
</feature>
<feature type="domain" description="Carrier" evidence="6">
    <location>
        <begin position="578"/>
        <end position="660"/>
    </location>
</feature>